<proteinExistence type="inferred from homology"/>
<dbReference type="InterPro" id="IPR000073">
    <property type="entry name" value="AB_hydrolase_1"/>
</dbReference>
<evidence type="ECO:0000256" key="2">
    <source>
        <dbReference type="ARBA" id="ARBA00022801"/>
    </source>
</evidence>
<dbReference type="PANTHER" id="PTHR43798">
    <property type="entry name" value="MONOACYLGLYCEROL LIPASE"/>
    <property type="match status" value="1"/>
</dbReference>
<organism evidence="4 5">
    <name type="scientific">Clavelina lepadiformis</name>
    <name type="common">Light-bulb sea squirt</name>
    <name type="synonym">Ascidia lepadiformis</name>
    <dbReference type="NCBI Taxonomy" id="159417"/>
    <lineage>
        <taxon>Eukaryota</taxon>
        <taxon>Metazoa</taxon>
        <taxon>Chordata</taxon>
        <taxon>Tunicata</taxon>
        <taxon>Ascidiacea</taxon>
        <taxon>Aplousobranchia</taxon>
        <taxon>Clavelinidae</taxon>
        <taxon>Clavelina</taxon>
    </lineage>
</organism>
<evidence type="ECO:0000313" key="5">
    <source>
        <dbReference type="Proteomes" id="UP001642483"/>
    </source>
</evidence>
<dbReference type="InterPro" id="IPR029058">
    <property type="entry name" value="AB_hydrolase_fold"/>
</dbReference>
<comment type="caution">
    <text evidence="4">The sequence shown here is derived from an EMBL/GenBank/DDBJ whole genome shotgun (WGS) entry which is preliminary data.</text>
</comment>
<dbReference type="Pfam" id="PF00561">
    <property type="entry name" value="Abhydrolase_1"/>
    <property type="match status" value="1"/>
</dbReference>
<feature type="domain" description="AB hydrolase-1" evidence="3">
    <location>
        <begin position="39"/>
        <end position="139"/>
    </location>
</feature>
<keyword evidence="2" id="KW-0378">Hydrolase</keyword>
<dbReference type="Proteomes" id="UP001642483">
    <property type="component" value="Unassembled WGS sequence"/>
</dbReference>
<accession>A0ABP0FVK6</accession>
<dbReference type="EMBL" id="CAWYQH010000090">
    <property type="protein sequence ID" value="CAK8682005.1"/>
    <property type="molecule type" value="Genomic_DNA"/>
</dbReference>
<dbReference type="InterPro" id="IPR050266">
    <property type="entry name" value="AB_hydrolase_sf"/>
</dbReference>
<reference evidence="4 5" key="1">
    <citation type="submission" date="2024-02" db="EMBL/GenBank/DDBJ databases">
        <authorList>
            <person name="Daric V."/>
            <person name="Darras S."/>
        </authorList>
    </citation>
    <scope>NUCLEOTIDE SEQUENCE [LARGE SCALE GENOMIC DNA]</scope>
</reference>
<evidence type="ECO:0000256" key="1">
    <source>
        <dbReference type="ARBA" id="ARBA00008645"/>
    </source>
</evidence>
<dbReference type="PANTHER" id="PTHR43798:SF14">
    <property type="entry name" value="SERINE HYDROLASE-LIKE PROTEIN DDB_G0286239"/>
    <property type="match status" value="1"/>
</dbReference>
<protein>
    <recommendedName>
        <fullName evidence="3">AB hydrolase-1 domain-containing protein</fullName>
    </recommendedName>
</protein>
<dbReference type="SUPFAM" id="SSF53474">
    <property type="entry name" value="alpha/beta-Hydrolases"/>
    <property type="match status" value="1"/>
</dbReference>
<gene>
    <name evidence="4" type="ORF">CVLEPA_LOCUS12228</name>
</gene>
<keyword evidence="5" id="KW-1185">Reference proteome</keyword>
<comment type="similarity">
    <text evidence="1">Belongs to the AB hydrolase superfamily.</text>
</comment>
<dbReference type="Gene3D" id="3.40.50.1820">
    <property type="entry name" value="alpha/beta hydrolase"/>
    <property type="match status" value="1"/>
</dbReference>
<name>A0ABP0FVK6_CLALP</name>
<evidence type="ECO:0000313" key="4">
    <source>
        <dbReference type="EMBL" id="CAK8682005.1"/>
    </source>
</evidence>
<sequence length="322" mass="36701">MKETLTYSGTSVRGLTKEIEILVPWGIIAGKVLGDSTNPPVLCIHGWLDNCNTFDNLIPLLPADKYYVFIDLPGHGLSSDFPPGMFYTTFDYAALVYRLANYFEWKVFSFIGHSLGAVIGAMFAGSFPEKVDKLILLDEVGFFPINAGNEVKQFRSTVVNYYKHESYDKPSKTYSYQDAKKRLLKANPSLTGETVDVLLERGARRLENGMYEYRRDRRHIYQELYAVYAGNVLDFLTRIAAETIHIIADNGVLKNQEPNLTELFNSYFRDGFNNCEYYGYIEVKGKHHVHLCHPERVIHPMTSLLERPLRPGLRSESSASKL</sequence>
<evidence type="ECO:0000259" key="3">
    <source>
        <dbReference type="Pfam" id="PF00561"/>
    </source>
</evidence>
<dbReference type="PRINTS" id="PR00111">
    <property type="entry name" value="ABHYDROLASE"/>
</dbReference>